<accession>A0ABS6LQE0</accession>
<evidence type="ECO:0000313" key="1">
    <source>
        <dbReference type="EMBL" id="MBU9854339.1"/>
    </source>
</evidence>
<sequence length="96" mass="11217">MRIEITPFPLSLTYKIIQYCGTIYIKDNISNKEFRFNKGVLYYVNGRDAIYDILQTGGEVELSTNQVITYLMMYVSLCVTAPQHHALIDEFFKKCY</sequence>
<reference evidence="1 2" key="1">
    <citation type="submission" date="2021-03" db="EMBL/GenBank/DDBJ databases">
        <title>Five novel Rahnella species.</title>
        <authorList>
            <person name="Brady C."/>
            <person name="Asselin J."/>
            <person name="Beer S."/>
            <person name="Bruberg M.B."/>
            <person name="Crampton B."/>
            <person name="Venter S."/>
            <person name="Arnold D."/>
            <person name="Denman S."/>
        </authorList>
    </citation>
    <scope>NUCLEOTIDE SEQUENCE [LARGE SCALE GENOMIC DNA]</scope>
    <source>
        <strain evidence="1 2">H11b</strain>
    </source>
</reference>
<dbReference type="Proteomes" id="UP000734343">
    <property type="component" value="Unassembled WGS sequence"/>
</dbReference>
<gene>
    <name evidence="1" type="ORF">J1778_03425</name>
</gene>
<name>A0ABS6LQE0_9GAMM</name>
<keyword evidence="2" id="KW-1185">Reference proteome</keyword>
<proteinExistence type="predicted"/>
<dbReference type="EMBL" id="JAFMOW010000051">
    <property type="protein sequence ID" value="MBU9854339.1"/>
    <property type="molecule type" value="Genomic_DNA"/>
</dbReference>
<comment type="caution">
    <text evidence="1">The sequence shown here is derived from an EMBL/GenBank/DDBJ whole genome shotgun (WGS) entry which is preliminary data.</text>
</comment>
<organism evidence="1 2">
    <name type="scientific">Rahnella bonaserana</name>
    <dbReference type="NCBI Taxonomy" id="2816248"/>
    <lineage>
        <taxon>Bacteria</taxon>
        <taxon>Pseudomonadati</taxon>
        <taxon>Pseudomonadota</taxon>
        <taxon>Gammaproteobacteria</taxon>
        <taxon>Enterobacterales</taxon>
        <taxon>Yersiniaceae</taxon>
        <taxon>Rahnella</taxon>
    </lineage>
</organism>
<protein>
    <submittedName>
        <fullName evidence="1">Uncharacterized protein</fullName>
    </submittedName>
</protein>
<dbReference type="RefSeq" id="WP_217172007.1">
    <property type="nucleotide sequence ID" value="NZ_JAFMOW010000051.1"/>
</dbReference>
<evidence type="ECO:0000313" key="2">
    <source>
        <dbReference type="Proteomes" id="UP000734343"/>
    </source>
</evidence>